<proteinExistence type="predicted"/>
<dbReference type="InterPro" id="IPR045851">
    <property type="entry name" value="AMP-bd_C_sf"/>
</dbReference>
<dbReference type="EMBL" id="LR824024">
    <property type="protein sequence ID" value="CAD0204278.1"/>
    <property type="molecule type" value="Genomic_DNA"/>
</dbReference>
<organism evidence="1 2">
    <name type="scientific">Chrysodeixis includens</name>
    <name type="common">Soybean looper</name>
    <name type="synonym">Pseudoplusia includens</name>
    <dbReference type="NCBI Taxonomy" id="689277"/>
    <lineage>
        <taxon>Eukaryota</taxon>
        <taxon>Metazoa</taxon>
        <taxon>Ecdysozoa</taxon>
        <taxon>Arthropoda</taxon>
        <taxon>Hexapoda</taxon>
        <taxon>Insecta</taxon>
        <taxon>Pterygota</taxon>
        <taxon>Neoptera</taxon>
        <taxon>Endopterygota</taxon>
        <taxon>Lepidoptera</taxon>
        <taxon>Glossata</taxon>
        <taxon>Ditrysia</taxon>
        <taxon>Noctuoidea</taxon>
        <taxon>Noctuidae</taxon>
        <taxon>Plusiinae</taxon>
        <taxon>Chrysodeixis</taxon>
    </lineage>
</organism>
<evidence type="ECO:0000313" key="2">
    <source>
        <dbReference type="Proteomes" id="UP001154114"/>
    </source>
</evidence>
<name>A0A9N8L4U7_CHRIL</name>
<evidence type="ECO:0000313" key="1">
    <source>
        <dbReference type="EMBL" id="CAD0204278.1"/>
    </source>
</evidence>
<gene>
    <name evidence="1" type="ORF">CINC_LOCUS6587</name>
</gene>
<dbReference type="AlphaFoldDB" id="A0A9N8L4U7"/>
<dbReference type="OrthoDB" id="10253869at2759"/>
<sequence length="89" mass="9762">MGRQSDTTGEIRRRTDFYVPAADLGFMGRDDANLGWCVDETTGTLTGCNLSDSQRLRGGVVFLEQLPMTSSGKIARGHLRTLVLTANRE</sequence>
<dbReference type="Proteomes" id="UP001154114">
    <property type="component" value="Chromosome 21"/>
</dbReference>
<accession>A0A9N8L4U7</accession>
<keyword evidence="2" id="KW-1185">Reference proteome</keyword>
<evidence type="ECO:0008006" key="3">
    <source>
        <dbReference type="Google" id="ProtNLM"/>
    </source>
</evidence>
<dbReference type="Gene3D" id="3.30.300.30">
    <property type="match status" value="1"/>
</dbReference>
<protein>
    <recommendedName>
        <fullName evidence="3">AMP-binding enzyme C-terminal domain-containing protein</fullName>
    </recommendedName>
</protein>
<reference evidence="1" key="1">
    <citation type="submission" date="2021-12" db="EMBL/GenBank/DDBJ databases">
        <authorList>
            <person name="King R."/>
        </authorList>
    </citation>
    <scope>NUCLEOTIDE SEQUENCE</scope>
</reference>